<dbReference type="InterPro" id="IPR052840">
    <property type="entry name" value="U7_snRNA_Sm-like"/>
</dbReference>
<gene>
    <name evidence="3" type="ORF">AFUS01_LOCUS22333</name>
</gene>
<dbReference type="GO" id="GO:0071254">
    <property type="term" value="C:cytoplasmic U snRNP body"/>
    <property type="evidence" value="ECO:0007669"/>
    <property type="project" value="TreeGrafter"/>
</dbReference>
<evidence type="ECO:0000256" key="1">
    <source>
        <dbReference type="SAM" id="Coils"/>
    </source>
</evidence>
<proteinExistence type="predicted"/>
<evidence type="ECO:0000259" key="2">
    <source>
        <dbReference type="Pfam" id="PF01423"/>
    </source>
</evidence>
<dbReference type="GO" id="GO:0006398">
    <property type="term" value="P:mRNA 3'-end processing by stem-loop binding and cleavage"/>
    <property type="evidence" value="ECO:0007669"/>
    <property type="project" value="TreeGrafter"/>
</dbReference>
<dbReference type="GO" id="GO:0071208">
    <property type="term" value="F:histone pre-mRNA DCP binding"/>
    <property type="evidence" value="ECO:0007669"/>
    <property type="project" value="TreeGrafter"/>
</dbReference>
<evidence type="ECO:0000313" key="3">
    <source>
        <dbReference type="EMBL" id="CAG7733917.1"/>
    </source>
</evidence>
<protein>
    <recommendedName>
        <fullName evidence="2">Sm domain-containing protein</fullName>
    </recommendedName>
</protein>
<dbReference type="EMBL" id="CAJVCH010258950">
    <property type="protein sequence ID" value="CAG7733917.1"/>
    <property type="molecule type" value="Genomic_DNA"/>
</dbReference>
<organism evidence="3 4">
    <name type="scientific">Allacma fusca</name>
    <dbReference type="NCBI Taxonomy" id="39272"/>
    <lineage>
        <taxon>Eukaryota</taxon>
        <taxon>Metazoa</taxon>
        <taxon>Ecdysozoa</taxon>
        <taxon>Arthropoda</taxon>
        <taxon>Hexapoda</taxon>
        <taxon>Collembola</taxon>
        <taxon>Symphypleona</taxon>
        <taxon>Sminthuridae</taxon>
        <taxon>Allacma</taxon>
    </lineage>
</organism>
<accession>A0A8J2K8W7</accession>
<keyword evidence="1" id="KW-0175">Coiled coil</keyword>
<comment type="caution">
    <text evidence="3">The sequence shown here is derived from an EMBL/GenBank/DDBJ whole genome shotgun (WGS) entry which is preliminary data.</text>
</comment>
<dbReference type="GO" id="GO:0071209">
    <property type="term" value="F:U7 snRNA binding"/>
    <property type="evidence" value="ECO:0007669"/>
    <property type="project" value="TreeGrafter"/>
</dbReference>
<keyword evidence="4" id="KW-1185">Reference proteome</keyword>
<dbReference type="GO" id="GO:0016604">
    <property type="term" value="C:nuclear body"/>
    <property type="evidence" value="ECO:0007669"/>
    <property type="project" value="TreeGrafter"/>
</dbReference>
<dbReference type="Pfam" id="PF01423">
    <property type="entry name" value="LSM"/>
    <property type="match status" value="1"/>
</dbReference>
<dbReference type="PANTHER" id="PTHR21196">
    <property type="entry name" value="U7 SNRNA-ASSOCIATED SM-LIKE PROTEIN LSM10"/>
    <property type="match status" value="1"/>
</dbReference>
<name>A0A8J2K8W7_9HEXA</name>
<feature type="coiled-coil region" evidence="1">
    <location>
        <begin position="124"/>
        <end position="154"/>
    </location>
</feature>
<evidence type="ECO:0000313" key="4">
    <source>
        <dbReference type="Proteomes" id="UP000708208"/>
    </source>
</evidence>
<dbReference type="OrthoDB" id="10256176at2759"/>
<reference evidence="3" key="1">
    <citation type="submission" date="2021-06" db="EMBL/GenBank/DDBJ databases">
        <authorList>
            <person name="Hodson N. C."/>
            <person name="Mongue J. A."/>
            <person name="Jaron S. K."/>
        </authorList>
    </citation>
    <scope>NUCLEOTIDE SEQUENCE</scope>
</reference>
<dbReference type="InterPro" id="IPR001163">
    <property type="entry name" value="Sm_dom_euk/arc"/>
</dbReference>
<sequence>MTEISDDWRGESDPLFDVIMGVAIGPREKAIFSNSLAPVLLGLCGHTAVVEFKQEIQVAGKIIAVDCFTNITMENAVMTRLNGTQACFEIFFIPMRSIRSVRVPDYISMINVLKDQVALVSGAKLKEERRKAKLRQEKLRLKRQQQQAAKEAKRVALLIPPPE</sequence>
<feature type="domain" description="Sm" evidence="2">
    <location>
        <begin position="43"/>
        <end position="102"/>
    </location>
</feature>
<dbReference type="Proteomes" id="UP000708208">
    <property type="component" value="Unassembled WGS sequence"/>
</dbReference>
<dbReference type="AlphaFoldDB" id="A0A8J2K8W7"/>
<dbReference type="PANTHER" id="PTHR21196:SF1">
    <property type="entry name" value="U7 SNRNA-ASSOCIATED SM-LIKE PROTEIN LSM10"/>
    <property type="match status" value="1"/>
</dbReference>